<feature type="compositionally biased region" description="Pro residues" evidence="1">
    <location>
        <begin position="74"/>
        <end position="101"/>
    </location>
</feature>
<organism evidence="2 3">
    <name type="scientific">Volvox reticuliferus</name>
    <dbReference type="NCBI Taxonomy" id="1737510"/>
    <lineage>
        <taxon>Eukaryota</taxon>
        <taxon>Viridiplantae</taxon>
        <taxon>Chlorophyta</taxon>
        <taxon>core chlorophytes</taxon>
        <taxon>Chlorophyceae</taxon>
        <taxon>CS clade</taxon>
        <taxon>Chlamydomonadales</taxon>
        <taxon>Volvocaceae</taxon>
        <taxon>Volvox</taxon>
    </lineage>
</organism>
<feature type="region of interest" description="Disordered" evidence="1">
    <location>
        <begin position="275"/>
        <end position="310"/>
    </location>
</feature>
<feature type="compositionally biased region" description="Low complexity" evidence="1">
    <location>
        <begin position="132"/>
        <end position="146"/>
    </location>
</feature>
<dbReference type="EMBL" id="BNCP01000063">
    <property type="protein sequence ID" value="GIL91260.1"/>
    <property type="molecule type" value="Genomic_DNA"/>
</dbReference>
<evidence type="ECO:0000313" key="3">
    <source>
        <dbReference type="Proteomes" id="UP000747110"/>
    </source>
</evidence>
<gene>
    <name evidence="2" type="ORF">Vretifemale_18825</name>
</gene>
<feature type="compositionally biased region" description="Basic and acidic residues" evidence="1">
    <location>
        <begin position="293"/>
        <end position="307"/>
    </location>
</feature>
<protein>
    <submittedName>
        <fullName evidence="2">Uncharacterized protein</fullName>
    </submittedName>
</protein>
<dbReference type="Proteomes" id="UP000747110">
    <property type="component" value="Unassembled WGS sequence"/>
</dbReference>
<feature type="non-terminal residue" evidence="2">
    <location>
        <position position="1"/>
    </location>
</feature>
<sequence length="373" mass="38748">DGMLEAAAAAAAAFNQPRSLVLAPAGAATISQLQAGKDPLPMQPASVVAPDATTTTAAIAAATAPEGVRALPAMPEPEPEPPPLPPPPLGPPPPPPPPPPHQQQQQLQRQSGTTAPEVLSALALLQALPQPQPPMAQAAPHTAAVPEPSPPVAPTIRAHETPPYPSSSAPPLPLEETQGAFDNAADQPPFTALRHDFAAARCVCCSRPCHLTCMVAGKAAEAEREQHQARSQVVATHGSEQQPLPPSRLMAVCPNGEVPWVSTAAADAATASGLSFHPPISETGLRRPSGRNGDPHGAGEQKAERQAEAVAPGGDLRLAQAAVVSGQGFVCSVECRALMRELRQMLREGCRRLKLECDRKVLLGLGRSTLLEW</sequence>
<evidence type="ECO:0000256" key="1">
    <source>
        <dbReference type="SAM" id="MobiDB-lite"/>
    </source>
</evidence>
<feature type="region of interest" description="Disordered" evidence="1">
    <location>
        <begin position="132"/>
        <end position="183"/>
    </location>
</feature>
<accession>A0A8J4D0G0</accession>
<feature type="non-terminal residue" evidence="2">
    <location>
        <position position="373"/>
    </location>
</feature>
<evidence type="ECO:0000313" key="2">
    <source>
        <dbReference type="EMBL" id="GIL91260.1"/>
    </source>
</evidence>
<reference evidence="2" key="1">
    <citation type="journal article" date="2021" name="Proc. Natl. Acad. Sci. U.S.A.">
        <title>Three genomes in the algal genus Volvox reveal the fate of a haploid sex-determining region after a transition to homothallism.</title>
        <authorList>
            <person name="Yamamoto K."/>
            <person name="Hamaji T."/>
            <person name="Kawai-Toyooka H."/>
            <person name="Matsuzaki R."/>
            <person name="Takahashi F."/>
            <person name="Nishimura Y."/>
            <person name="Kawachi M."/>
            <person name="Noguchi H."/>
            <person name="Minakuchi Y."/>
            <person name="Umen J.G."/>
            <person name="Toyoda A."/>
            <person name="Nozaki H."/>
        </authorList>
    </citation>
    <scope>NUCLEOTIDE SEQUENCE</scope>
    <source>
        <strain evidence="2">NIES-3786</strain>
    </source>
</reference>
<feature type="compositionally biased region" description="Pro residues" evidence="1">
    <location>
        <begin position="162"/>
        <end position="173"/>
    </location>
</feature>
<feature type="region of interest" description="Disordered" evidence="1">
    <location>
        <begin position="62"/>
        <end position="114"/>
    </location>
</feature>
<proteinExistence type="predicted"/>
<comment type="caution">
    <text evidence="2">The sequence shown here is derived from an EMBL/GenBank/DDBJ whole genome shotgun (WGS) entry which is preliminary data.</text>
</comment>
<keyword evidence="3" id="KW-1185">Reference proteome</keyword>
<dbReference type="AlphaFoldDB" id="A0A8J4D0G0"/>
<name>A0A8J4D0G0_9CHLO</name>